<comment type="subunit">
    <text evidence="2">Interacts with ribosomal protein uL14 (rplN).</text>
</comment>
<organism evidence="3">
    <name type="scientific">Bartonella schoenbuchensis</name>
    <dbReference type="NCBI Taxonomy" id="165694"/>
    <lineage>
        <taxon>Bacteria</taxon>
        <taxon>Pseudomonadati</taxon>
        <taxon>Pseudomonadota</taxon>
        <taxon>Alphaproteobacteria</taxon>
        <taxon>Hyphomicrobiales</taxon>
        <taxon>Bartonellaceae</taxon>
        <taxon>Bartonella</taxon>
    </lineage>
</organism>
<keyword evidence="2" id="KW-0963">Cytoplasm</keyword>
<dbReference type="Gene3D" id="3.30.460.10">
    <property type="entry name" value="Beta Polymerase, domain 2"/>
    <property type="match status" value="1"/>
</dbReference>
<comment type="similarity">
    <text evidence="1 2">Belongs to the Iojap/RsfS family.</text>
</comment>
<dbReference type="HAMAP" id="MF_01477">
    <property type="entry name" value="Iojap_RsfS"/>
    <property type="match status" value="1"/>
</dbReference>
<proteinExistence type="inferred from homology"/>
<dbReference type="PANTHER" id="PTHR21043:SF0">
    <property type="entry name" value="MITOCHONDRIAL ASSEMBLY OF RIBOSOMAL LARGE SUBUNIT PROTEIN 1"/>
    <property type="match status" value="1"/>
</dbReference>
<dbReference type="AlphaFoldDB" id="A0A024LQR8"/>
<comment type="subcellular location">
    <subcellularLocation>
        <location evidence="2">Cytoplasm</location>
    </subcellularLocation>
</comment>
<dbReference type="GO" id="GO:0005737">
    <property type="term" value="C:cytoplasm"/>
    <property type="evidence" value="ECO:0007669"/>
    <property type="project" value="UniProtKB-SubCell"/>
</dbReference>
<dbReference type="GO" id="GO:0042256">
    <property type="term" value="P:cytosolic ribosome assembly"/>
    <property type="evidence" value="ECO:0007669"/>
    <property type="project" value="UniProtKB-UniRule"/>
</dbReference>
<dbReference type="GO" id="GO:0017148">
    <property type="term" value="P:negative regulation of translation"/>
    <property type="evidence" value="ECO:0007669"/>
    <property type="project" value="UniProtKB-UniRule"/>
</dbReference>
<sequence length="147" mass="16364">MIRKGINLENNSQKRHHLAEVPGKEKLFLVSDGLKIILNSLENAKAEDIVSIDIQGKSSLADYIVIASARSQRHVSAIADHLLSTWKDSGYGKAKVEGLSTGDWVLIDTGDIIVHLFRPEVRAFYNLEKIWLAPNLDDIKTIVFGDN</sequence>
<dbReference type="GO" id="GO:0043023">
    <property type="term" value="F:ribosomal large subunit binding"/>
    <property type="evidence" value="ECO:0007669"/>
    <property type="project" value="TreeGrafter"/>
</dbReference>
<comment type="function">
    <text evidence="2">Functions as a ribosomal silencing factor. Interacts with ribosomal protein uL14 (rplN), blocking formation of intersubunit bridge B8. Prevents association of the 30S and 50S ribosomal subunits and the formation of functional ribosomes, thus repressing translation.</text>
</comment>
<dbReference type="InterPro" id="IPR004394">
    <property type="entry name" value="Iojap/RsfS/C7orf30"/>
</dbReference>
<evidence type="ECO:0000313" key="3">
    <source>
        <dbReference type="EMBL" id="CDP79745.1"/>
    </source>
</evidence>
<dbReference type="EMBL" id="HG977196">
    <property type="protein sequence ID" value="CDP79745.1"/>
    <property type="molecule type" value="Genomic_DNA"/>
</dbReference>
<keyword evidence="2" id="KW-0810">Translation regulation</keyword>
<gene>
    <name evidence="2" type="primary">rsfS</name>
    <name evidence="3" type="ORF">BN1046_00648</name>
</gene>
<evidence type="ECO:0000256" key="1">
    <source>
        <dbReference type="ARBA" id="ARBA00010574"/>
    </source>
</evidence>
<dbReference type="InterPro" id="IPR043519">
    <property type="entry name" value="NT_sf"/>
</dbReference>
<reference evidence="3" key="1">
    <citation type="submission" date="2013-11" db="EMBL/GenBank/DDBJ databases">
        <authorList>
            <person name="GENOMES U."/>
        </authorList>
    </citation>
    <scope>NUCLEOTIDE SEQUENCE</scope>
    <source>
        <strain evidence="3">MVT06</strain>
    </source>
</reference>
<evidence type="ECO:0000256" key="2">
    <source>
        <dbReference type="HAMAP-Rule" id="MF_01477"/>
    </source>
</evidence>
<protein>
    <recommendedName>
        <fullName evidence="2">Ribosomal silencing factor RsfS</fullName>
    </recommendedName>
</protein>
<name>A0A024LQR8_9HYPH</name>
<dbReference type="PANTHER" id="PTHR21043">
    <property type="entry name" value="IOJAP SUPERFAMILY ORTHOLOG"/>
    <property type="match status" value="1"/>
</dbReference>
<keyword evidence="2" id="KW-0678">Repressor</keyword>
<reference evidence="3" key="2">
    <citation type="submission" date="2014-05" db="EMBL/GenBank/DDBJ databases">
        <title>Genome sequencing of Bartonella spp. isolated from human blood.</title>
        <authorList>
            <person name="Raoult D."/>
        </authorList>
    </citation>
    <scope>NUCLEOTIDE SEQUENCE</scope>
    <source>
        <strain evidence="3">MVT06</strain>
    </source>
</reference>
<dbReference type="GO" id="GO:0090071">
    <property type="term" value="P:negative regulation of ribosome biogenesis"/>
    <property type="evidence" value="ECO:0007669"/>
    <property type="project" value="UniProtKB-UniRule"/>
</dbReference>
<dbReference type="NCBIfam" id="TIGR00090">
    <property type="entry name" value="rsfS_iojap_ybeB"/>
    <property type="match status" value="1"/>
</dbReference>
<dbReference type="Pfam" id="PF02410">
    <property type="entry name" value="RsfS"/>
    <property type="match status" value="1"/>
</dbReference>
<accession>A0A024LQR8</accession>
<dbReference type="SUPFAM" id="SSF81301">
    <property type="entry name" value="Nucleotidyltransferase"/>
    <property type="match status" value="1"/>
</dbReference>